<sequence length="214" mass="24406">MVIGESFGKVVRGYINPKTLSPAKEGAVKRFYLANEQALQEWLYYHPSLVKLIGYGMLFVVSEYFPNGSLEGYIYRETRPRPLSRLKISTGAAHCLAFLHSRKKARLYRRYLTASKILLHIGKSHMPGDVYSFGVILLKILTGFGKQRIIVAIRALPNDKENIKDMIDPDLENSYPLEQGMRMCEVIKQCLDEDPKKRPSMQQVLDDLNAIAQI</sequence>
<proteinExistence type="predicted"/>
<dbReference type="InterPro" id="IPR000719">
    <property type="entry name" value="Prot_kinase_dom"/>
</dbReference>
<dbReference type="AlphaFoldDB" id="A0A565CU65"/>
<dbReference type="EMBL" id="CABITT030000008">
    <property type="protein sequence ID" value="VVB17209.1"/>
    <property type="molecule type" value="Genomic_DNA"/>
</dbReference>
<dbReference type="OrthoDB" id="1062886at2759"/>
<dbReference type="Gene3D" id="1.10.510.10">
    <property type="entry name" value="Transferase(Phosphotransferase) domain 1"/>
    <property type="match status" value="2"/>
</dbReference>
<protein>
    <recommendedName>
        <fullName evidence="3">Protein kinase domain-containing protein</fullName>
    </recommendedName>
</protein>
<dbReference type="GO" id="GO:0005886">
    <property type="term" value="C:plasma membrane"/>
    <property type="evidence" value="ECO:0007669"/>
    <property type="project" value="UniProtKB-SubCell"/>
</dbReference>
<evidence type="ECO:0000313" key="4">
    <source>
        <dbReference type="EMBL" id="VVB17209.1"/>
    </source>
</evidence>
<dbReference type="InterPro" id="IPR050823">
    <property type="entry name" value="Plant_Ser_Thr_Prot_Kinase"/>
</dbReference>
<keyword evidence="5" id="KW-1185">Reference proteome</keyword>
<keyword evidence="2" id="KW-1003">Cell membrane</keyword>
<gene>
    <name evidence="4" type="ORF">ANE_LOCUS27653</name>
</gene>
<evidence type="ECO:0000256" key="1">
    <source>
        <dbReference type="ARBA" id="ARBA00004236"/>
    </source>
</evidence>
<dbReference type="SUPFAM" id="SSF56112">
    <property type="entry name" value="Protein kinase-like (PK-like)"/>
    <property type="match status" value="1"/>
</dbReference>
<comment type="caution">
    <text evidence="4">The sequence shown here is derived from an EMBL/GenBank/DDBJ whole genome shotgun (WGS) entry which is preliminary data.</text>
</comment>
<evidence type="ECO:0000313" key="5">
    <source>
        <dbReference type="Proteomes" id="UP000489600"/>
    </source>
</evidence>
<reference evidence="4" key="1">
    <citation type="submission" date="2019-07" db="EMBL/GenBank/DDBJ databases">
        <authorList>
            <person name="Dittberner H."/>
        </authorList>
    </citation>
    <scope>NUCLEOTIDE SEQUENCE [LARGE SCALE GENOMIC DNA]</scope>
</reference>
<accession>A0A565CU65</accession>
<comment type="subcellular location">
    <subcellularLocation>
        <location evidence="1">Cell membrane</location>
    </subcellularLocation>
</comment>
<dbReference type="Pfam" id="PF07714">
    <property type="entry name" value="PK_Tyr_Ser-Thr"/>
    <property type="match status" value="2"/>
</dbReference>
<dbReference type="Proteomes" id="UP000489600">
    <property type="component" value="Unassembled WGS sequence"/>
</dbReference>
<dbReference type="InterPro" id="IPR011009">
    <property type="entry name" value="Kinase-like_dom_sf"/>
</dbReference>
<evidence type="ECO:0000259" key="3">
    <source>
        <dbReference type="PROSITE" id="PS50011"/>
    </source>
</evidence>
<organism evidence="4 5">
    <name type="scientific">Arabis nemorensis</name>
    <dbReference type="NCBI Taxonomy" id="586526"/>
    <lineage>
        <taxon>Eukaryota</taxon>
        <taxon>Viridiplantae</taxon>
        <taxon>Streptophyta</taxon>
        <taxon>Embryophyta</taxon>
        <taxon>Tracheophyta</taxon>
        <taxon>Spermatophyta</taxon>
        <taxon>Magnoliopsida</taxon>
        <taxon>eudicotyledons</taxon>
        <taxon>Gunneridae</taxon>
        <taxon>Pentapetalae</taxon>
        <taxon>rosids</taxon>
        <taxon>malvids</taxon>
        <taxon>Brassicales</taxon>
        <taxon>Brassicaceae</taxon>
        <taxon>Arabideae</taxon>
        <taxon>Arabis</taxon>
    </lineage>
</organism>
<dbReference type="InterPro" id="IPR001245">
    <property type="entry name" value="Ser-Thr/Tyr_kinase_cat_dom"/>
</dbReference>
<keyword evidence="2" id="KW-0472">Membrane</keyword>
<name>A0A565CU65_9BRAS</name>
<feature type="domain" description="Protein kinase" evidence="3">
    <location>
        <begin position="1"/>
        <end position="212"/>
    </location>
</feature>
<dbReference type="GO" id="GO:0005524">
    <property type="term" value="F:ATP binding"/>
    <property type="evidence" value="ECO:0007669"/>
    <property type="project" value="InterPro"/>
</dbReference>
<dbReference type="PANTHER" id="PTHR45621">
    <property type="entry name" value="OS01G0588500 PROTEIN-RELATED"/>
    <property type="match status" value="1"/>
</dbReference>
<evidence type="ECO:0000256" key="2">
    <source>
        <dbReference type="ARBA" id="ARBA00022475"/>
    </source>
</evidence>
<dbReference type="PROSITE" id="PS50011">
    <property type="entry name" value="PROTEIN_KINASE_DOM"/>
    <property type="match status" value="1"/>
</dbReference>
<dbReference type="GO" id="GO:0004672">
    <property type="term" value="F:protein kinase activity"/>
    <property type="evidence" value="ECO:0007669"/>
    <property type="project" value="InterPro"/>
</dbReference>